<comment type="caution">
    <text evidence="4">The sequence shown here is derived from an EMBL/GenBank/DDBJ whole genome shotgun (WGS) entry which is preliminary data.</text>
</comment>
<organism evidence="4 5">
    <name type="scientific">Terasakiella brassicae</name>
    <dbReference type="NCBI Taxonomy" id="1634917"/>
    <lineage>
        <taxon>Bacteria</taxon>
        <taxon>Pseudomonadati</taxon>
        <taxon>Pseudomonadota</taxon>
        <taxon>Alphaproteobacteria</taxon>
        <taxon>Rhodospirillales</taxon>
        <taxon>Terasakiellaceae</taxon>
        <taxon>Terasakiella</taxon>
    </lineage>
</organism>
<accession>A0A917FA49</accession>
<evidence type="ECO:0000313" key="4">
    <source>
        <dbReference type="EMBL" id="GGF56908.1"/>
    </source>
</evidence>
<dbReference type="EMBL" id="BMHV01000004">
    <property type="protein sequence ID" value="GGF56908.1"/>
    <property type="molecule type" value="Genomic_DNA"/>
</dbReference>
<reference evidence="4" key="1">
    <citation type="journal article" date="2014" name="Int. J. Syst. Evol. Microbiol.">
        <title>Complete genome sequence of Corynebacterium casei LMG S-19264T (=DSM 44701T), isolated from a smear-ripened cheese.</title>
        <authorList>
            <consortium name="US DOE Joint Genome Institute (JGI-PGF)"/>
            <person name="Walter F."/>
            <person name="Albersmeier A."/>
            <person name="Kalinowski J."/>
            <person name="Ruckert C."/>
        </authorList>
    </citation>
    <scope>NUCLEOTIDE SEQUENCE</scope>
    <source>
        <strain evidence="4">CGMCC 1.15254</strain>
    </source>
</reference>
<dbReference type="Proteomes" id="UP000632498">
    <property type="component" value="Unassembled WGS sequence"/>
</dbReference>
<evidence type="ECO:0000259" key="3">
    <source>
        <dbReference type="PROSITE" id="PS51371"/>
    </source>
</evidence>
<keyword evidence="5" id="KW-1185">Reference proteome</keyword>
<dbReference type="AlphaFoldDB" id="A0A917FA49"/>
<evidence type="ECO:0000256" key="1">
    <source>
        <dbReference type="ARBA" id="ARBA00023122"/>
    </source>
</evidence>
<dbReference type="InterPro" id="IPR046342">
    <property type="entry name" value="CBS_dom_sf"/>
</dbReference>
<dbReference type="PANTHER" id="PTHR43080">
    <property type="entry name" value="CBS DOMAIN-CONTAINING PROTEIN CBSX3, MITOCHONDRIAL"/>
    <property type="match status" value="1"/>
</dbReference>
<dbReference type="InterPro" id="IPR051257">
    <property type="entry name" value="Diverse_CBS-Domain"/>
</dbReference>
<evidence type="ECO:0000256" key="2">
    <source>
        <dbReference type="PROSITE-ProRule" id="PRU00703"/>
    </source>
</evidence>
<gene>
    <name evidence="4" type="ORF">GCM10011332_07950</name>
</gene>
<feature type="domain" description="CBS" evidence="3">
    <location>
        <begin position="76"/>
        <end position="132"/>
    </location>
</feature>
<dbReference type="RefSeq" id="WP_188661879.1">
    <property type="nucleotide sequence ID" value="NZ_BMHV01000004.1"/>
</dbReference>
<feature type="domain" description="CBS" evidence="3">
    <location>
        <begin position="9"/>
        <end position="69"/>
    </location>
</feature>
<dbReference type="SUPFAM" id="SSF54631">
    <property type="entry name" value="CBS-domain pair"/>
    <property type="match status" value="1"/>
</dbReference>
<proteinExistence type="predicted"/>
<dbReference type="Gene3D" id="3.10.580.10">
    <property type="entry name" value="CBS-domain"/>
    <property type="match status" value="1"/>
</dbReference>
<protein>
    <submittedName>
        <fullName evidence="4">Signal transduction protein</fullName>
    </submittedName>
</protein>
<dbReference type="InterPro" id="IPR000644">
    <property type="entry name" value="CBS_dom"/>
</dbReference>
<dbReference type="Pfam" id="PF00571">
    <property type="entry name" value="CBS"/>
    <property type="match status" value="2"/>
</dbReference>
<evidence type="ECO:0000313" key="5">
    <source>
        <dbReference type="Proteomes" id="UP000632498"/>
    </source>
</evidence>
<sequence>MQRKIVPGVIKEIRCTTVTADKTVREAAVLMTAENIGAAIVVGAGGLVGIVTERDLMRKVIGANQDPDVITVGDVMTQNPDTITGDCLSSKALEMMVEKGYRHLPIVDAAGNPIGMVSQRDLYQAVQESLAEDLQACETYVHGGESYGVGA</sequence>
<reference evidence="4" key="2">
    <citation type="submission" date="2020-09" db="EMBL/GenBank/DDBJ databases">
        <authorList>
            <person name="Sun Q."/>
            <person name="Zhou Y."/>
        </authorList>
    </citation>
    <scope>NUCLEOTIDE SEQUENCE</scope>
    <source>
        <strain evidence="4">CGMCC 1.15254</strain>
    </source>
</reference>
<dbReference type="PROSITE" id="PS51371">
    <property type="entry name" value="CBS"/>
    <property type="match status" value="2"/>
</dbReference>
<name>A0A917FA49_9PROT</name>
<dbReference type="SMART" id="SM00116">
    <property type="entry name" value="CBS"/>
    <property type="match status" value="2"/>
</dbReference>
<keyword evidence="1 2" id="KW-0129">CBS domain</keyword>
<dbReference type="PANTHER" id="PTHR43080:SF2">
    <property type="entry name" value="CBS DOMAIN-CONTAINING PROTEIN"/>
    <property type="match status" value="1"/>
</dbReference>